<proteinExistence type="predicted"/>
<keyword evidence="1" id="KW-0472">Membrane</keyword>
<dbReference type="NCBIfam" id="TIGR03544">
    <property type="entry name" value="DivI1A_domain"/>
    <property type="match status" value="1"/>
</dbReference>
<sequence>MSLRRPTFSTRRLAEAYDMGEVDDAIDRIFAALAADPPAMAPEQVSGLRFTPTRLRDGYAMTEVDQWLDEAAAELAARGGRAGAEPTTAATTAPTTRASASSDAIVEVRGSRTRLVVVLVGVAVLVVAMWAYYSGR</sequence>
<keyword evidence="3" id="KW-1185">Reference proteome</keyword>
<evidence type="ECO:0000313" key="3">
    <source>
        <dbReference type="Proteomes" id="UP000549911"/>
    </source>
</evidence>
<dbReference type="AlphaFoldDB" id="A0A7Y9H0E3"/>
<dbReference type="Gene3D" id="6.10.250.660">
    <property type="match status" value="1"/>
</dbReference>
<keyword evidence="1" id="KW-1133">Transmembrane helix</keyword>
<organism evidence="2 3">
    <name type="scientific">Nocardioides cavernae</name>
    <dbReference type="NCBI Taxonomy" id="1921566"/>
    <lineage>
        <taxon>Bacteria</taxon>
        <taxon>Bacillati</taxon>
        <taxon>Actinomycetota</taxon>
        <taxon>Actinomycetes</taxon>
        <taxon>Propionibacteriales</taxon>
        <taxon>Nocardioidaceae</taxon>
        <taxon>Nocardioides</taxon>
    </lineage>
</organism>
<accession>A0A7Y9H0E3</accession>
<reference evidence="2 3" key="1">
    <citation type="submission" date="2020-07" db="EMBL/GenBank/DDBJ databases">
        <authorList>
            <person name="Partida-Martinez L."/>
            <person name="Huntemann M."/>
            <person name="Clum A."/>
            <person name="Wang J."/>
            <person name="Palaniappan K."/>
            <person name="Ritter S."/>
            <person name="Chen I.-M."/>
            <person name="Stamatis D."/>
            <person name="Reddy T."/>
            <person name="O'Malley R."/>
            <person name="Daum C."/>
            <person name="Shapiro N."/>
            <person name="Ivanova N."/>
            <person name="Kyrpides N."/>
            <person name="Woyke T."/>
        </authorList>
    </citation>
    <scope>NUCLEOTIDE SEQUENCE [LARGE SCALE GENOMIC DNA]</scope>
    <source>
        <strain evidence="2 3">AT2.17</strain>
    </source>
</reference>
<dbReference type="RefSeq" id="WP_257029486.1">
    <property type="nucleotide sequence ID" value="NZ_JACCBW010000001.1"/>
</dbReference>
<evidence type="ECO:0000256" key="1">
    <source>
        <dbReference type="SAM" id="Phobius"/>
    </source>
</evidence>
<protein>
    <submittedName>
        <fullName evidence="2">DivIVA domain-containing protein</fullName>
    </submittedName>
</protein>
<feature type="transmembrane region" description="Helical" evidence="1">
    <location>
        <begin position="115"/>
        <end position="133"/>
    </location>
</feature>
<dbReference type="InterPro" id="IPR019933">
    <property type="entry name" value="DivIVA_domain"/>
</dbReference>
<dbReference type="Proteomes" id="UP000549911">
    <property type="component" value="Unassembled WGS sequence"/>
</dbReference>
<evidence type="ECO:0000313" key="2">
    <source>
        <dbReference type="EMBL" id="NYE35675.1"/>
    </source>
</evidence>
<gene>
    <name evidence="2" type="ORF">F4692_000779</name>
</gene>
<reference evidence="2 3" key="2">
    <citation type="submission" date="2020-08" db="EMBL/GenBank/DDBJ databases">
        <title>The Agave Microbiome: Exploring the role of microbial communities in plant adaptations to desert environments.</title>
        <authorList>
            <person name="Partida-Martinez L.P."/>
        </authorList>
    </citation>
    <scope>NUCLEOTIDE SEQUENCE [LARGE SCALE GENOMIC DNA]</scope>
    <source>
        <strain evidence="2 3">AT2.17</strain>
    </source>
</reference>
<keyword evidence="1" id="KW-0812">Transmembrane</keyword>
<comment type="caution">
    <text evidence="2">The sequence shown here is derived from an EMBL/GenBank/DDBJ whole genome shotgun (WGS) entry which is preliminary data.</text>
</comment>
<name>A0A7Y9H0E3_9ACTN</name>
<dbReference type="EMBL" id="JACCBW010000001">
    <property type="protein sequence ID" value="NYE35675.1"/>
    <property type="molecule type" value="Genomic_DNA"/>
</dbReference>